<dbReference type="NCBIfam" id="NF005529">
    <property type="entry name" value="PRK07188.1"/>
    <property type="match status" value="1"/>
</dbReference>
<evidence type="ECO:0000256" key="1">
    <source>
        <dbReference type="ARBA" id="ARBA00004952"/>
    </source>
</evidence>
<dbReference type="InterPro" id="IPR037128">
    <property type="entry name" value="Quinolinate_PRibosylTase_N_sf"/>
</dbReference>
<dbReference type="RefSeq" id="WP_303662260.1">
    <property type="nucleotide sequence ID" value="NZ_CP027019.1"/>
</dbReference>
<keyword evidence="9" id="KW-0808">Transferase</keyword>
<reference evidence="10" key="1">
    <citation type="submission" date="2018-02" db="EMBL/GenBank/DDBJ databases">
        <title>Firefly genomes illuminate parallel origins of bioluminescence in beetles.</title>
        <authorList>
            <person name="Fallon T.R."/>
            <person name="Lower S.E.S."/>
            <person name="Behringer M."/>
            <person name="Weng J.-K."/>
        </authorList>
    </citation>
    <scope>NUCLEOTIDE SEQUENCE [LARGE SCALE GENOMIC DNA]</scope>
</reference>
<dbReference type="InterPro" id="IPR013785">
    <property type="entry name" value="Aldolase_TIM"/>
</dbReference>
<dbReference type="PANTHER" id="PTHR43202:SF1">
    <property type="entry name" value="NICOTINATE PHOSPHORIBOSYLTRANSFERASE"/>
    <property type="match status" value="1"/>
</dbReference>
<accession>A0A2S0NL26</accession>
<dbReference type="InterPro" id="IPR036068">
    <property type="entry name" value="Nicotinate_pribotase-like_C"/>
</dbReference>
<protein>
    <recommendedName>
        <fullName evidence="2">nicotinate phosphoribosyltransferase</fullName>
        <ecNumber evidence="2">6.3.4.21</ecNumber>
    </recommendedName>
</protein>
<dbReference type="Pfam" id="PF02749">
    <property type="entry name" value="QRPTase_N"/>
    <property type="match status" value="1"/>
</dbReference>
<dbReference type="EC" id="6.3.4.21" evidence="2"/>
<organism evidence="9 10">
    <name type="scientific">Williamsoniiplasma luminosum</name>
    <dbReference type="NCBI Taxonomy" id="214888"/>
    <lineage>
        <taxon>Bacteria</taxon>
        <taxon>Bacillati</taxon>
        <taxon>Mycoplasmatota</taxon>
        <taxon>Mollicutes</taxon>
        <taxon>Entomoplasmatales</taxon>
        <taxon>Williamsoniiplasma</taxon>
    </lineage>
</organism>
<evidence type="ECO:0000256" key="6">
    <source>
        <dbReference type="ARBA" id="ARBA00047445"/>
    </source>
</evidence>
<dbReference type="SUPFAM" id="SSF54675">
    <property type="entry name" value="Nicotinate/Quinolinate PRTase N-terminal domain-like"/>
    <property type="match status" value="1"/>
</dbReference>
<dbReference type="GO" id="GO:0004516">
    <property type="term" value="F:nicotinate phosphoribosyltransferase activity"/>
    <property type="evidence" value="ECO:0007669"/>
    <property type="project" value="UniProtKB-EC"/>
</dbReference>
<feature type="domain" description="Quinolinate phosphoribosyl transferase N-terminal" evidence="8">
    <location>
        <begin position="32"/>
        <end position="112"/>
    </location>
</feature>
<name>A0A2S0NL26_9MOLU</name>
<evidence type="ECO:0000256" key="3">
    <source>
        <dbReference type="ARBA" id="ARBA00022553"/>
    </source>
</evidence>
<keyword evidence="3" id="KW-0597">Phosphoprotein</keyword>
<sequence>MKLINNFEFDPRIKDGYYLADYFKKTVSILDTFKPDQVVTMQWFQRKQNIMLCGIQETLALIKFASPNYKNLKIWTLNDGDFISPLEPVLRIEGKYKDFGWLEGMIDGILSRDSSISTNFYEINQAANNKTVLNMNDRADLYKNQQSDGYAAYIAGCKFFVSDASIEYFKDDKTIPRPSGTMPHALIQSFDGNTLEATIAFAKVFPQTNLVSLVDYNNDCVTQALEVANHFGEKLYAIRLDTAGNLIDETLAKKKDQFPIDANLYGVNQFLVKEVRNALDQAGHQNVKIIVSSGFDAHKIEEFEKAQIPVDIYGVGEAITKKRTSFTGDAVLIDGVKEAKVGRTYADSQKLKIYKF</sequence>
<dbReference type="PIRSF" id="PIRSF000484">
    <property type="entry name" value="NAPRT"/>
    <property type="match status" value="1"/>
</dbReference>
<evidence type="ECO:0000256" key="2">
    <source>
        <dbReference type="ARBA" id="ARBA00013236"/>
    </source>
</evidence>
<proteinExistence type="predicted"/>
<evidence type="ECO:0000256" key="7">
    <source>
        <dbReference type="ARBA" id="ARBA00048668"/>
    </source>
</evidence>
<dbReference type="GO" id="GO:0004514">
    <property type="term" value="F:nicotinate-nucleotide diphosphorylase (carboxylating) activity"/>
    <property type="evidence" value="ECO:0007669"/>
    <property type="project" value="UniProtKB-EC"/>
</dbReference>
<dbReference type="InterPro" id="IPR022412">
    <property type="entry name" value="Quinolinate_PRibosylTrfase_N"/>
</dbReference>
<dbReference type="GO" id="GO:0009435">
    <property type="term" value="P:NAD+ biosynthetic process"/>
    <property type="evidence" value="ECO:0007669"/>
    <property type="project" value="UniProtKB-UniPathway"/>
</dbReference>
<dbReference type="EMBL" id="CP027019">
    <property type="protein sequence ID" value="AVP49720.1"/>
    <property type="molecule type" value="Genomic_DNA"/>
</dbReference>
<gene>
    <name evidence="9" type="ORF">C5T88_04065</name>
</gene>
<dbReference type="Proteomes" id="UP000239250">
    <property type="component" value="Chromosome"/>
</dbReference>
<dbReference type="Gene3D" id="3.90.1170.20">
    <property type="entry name" value="Quinolinate phosphoribosyl transferase, N-terminal domain"/>
    <property type="match status" value="1"/>
</dbReference>
<comment type="catalytic activity">
    <reaction evidence="6">
        <text>nicotinate beta-D-ribonucleotide + CO2 + diphosphate = quinolinate + 5-phospho-alpha-D-ribose 1-diphosphate + 2 H(+)</text>
        <dbReference type="Rhea" id="RHEA:12733"/>
        <dbReference type="ChEBI" id="CHEBI:15378"/>
        <dbReference type="ChEBI" id="CHEBI:16526"/>
        <dbReference type="ChEBI" id="CHEBI:29959"/>
        <dbReference type="ChEBI" id="CHEBI:33019"/>
        <dbReference type="ChEBI" id="CHEBI:57502"/>
        <dbReference type="ChEBI" id="CHEBI:58017"/>
        <dbReference type="EC" id="2.4.2.19"/>
    </reaction>
</comment>
<keyword evidence="9" id="KW-0328">Glycosyltransferase</keyword>
<dbReference type="InterPro" id="IPR053190">
    <property type="entry name" value="NAPRTase-like"/>
</dbReference>
<dbReference type="AlphaFoldDB" id="A0A2S0NL26"/>
<dbReference type="PANTHER" id="PTHR43202">
    <property type="entry name" value="NICOTINATE-NUCLEOTIDE PYROPHOSPHORYLASE"/>
    <property type="match status" value="1"/>
</dbReference>
<comment type="catalytic activity">
    <reaction evidence="7">
        <text>5-phospho-alpha-D-ribose 1-diphosphate + nicotinate + ATP + H2O = nicotinate beta-D-ribonucleotide + ADP + phosphate + diphosphate</text>
        <dbReference type="Rhea" id="RHEA:36163"/>
        <dbReference type="ChEBI" id="CHEBI:15377"/>
        <dbReference type="ChEBI" id="CHEBI:30616"/>
        <dbReference type="ChEBI" id="CHEBI:32544"/>
        <dbReference type="ChEBI" id="CHEBI:33019"/>
        <dbReference type="ChEBI" id="CHEBI:43474"/>
        <dbReference type="ChEBI" id="CHEBI:57502"/>
        <dbReference type="ChEBI" id="CHEBI:58017"/>
        <dbReference type="ChEBI" id="CHEBI:456216"/>
        <dbReference type="EC" id="6.3.4.21"/>
    </reaction>
</comment>
<evidence type="ECO:0000256" key="4">
    <source>
        <dbReference type="ARBA" id="ARBA00022598"/>
    </source>
</evidence>
<keyword evidence="5" id="KW-0662">Pyridine nucleotide biosynthesis</keyword>
<dbReference type="InterPro" id="IPR007229">
    <property type="entry name" value="Nic_PRibTrfase-Fam"/>
</dbReference>
<dbReference type="UniPathway" id="UPA00253">
    <property type="reaction ID" value="UER00457"/>
</dbReference>
<evidence type="ECO:0000259" key="8">
    <source>
        <dbReference type="Pfam" id="PF02749"/>
    </source>
</evidence>
<dbReference type="Gene3D" id="3.20.20.70">
    <property type="entry name" value="Aldolase class I"/>
    <property type="match status" value="1"/>
</dbReference>
<evidence type="ECO:0000313" key="10">
    <source>
        <dbReference type="Proteomes" id="UP000239250"/>
    </source>
</evidence>
<dbReference type="SUPFAM" id="SSF51690">
    <property type="entry name" value="Nicotinate/Quinolinate PRTase C-terminal domain-like"/>
    <property type="match status" value="1"/>
</dbReference>
<evidence type="ECO:0000313" key="9">
    <source>
        <dbReference type="EMBL" id="AVP49720.1"/>
    </source>
</evidence>
<keyword evidence="4 9" id="KW-0436">Ligase</keyword>
<comment type="pathway">
    <text evidence="1">Cofactor biosynthesis; NAD(+) biosynthesis; nicotinate D-ribonucleotide from nicotinate: step 1/1.</text>
</comment>
<evidence type="ECO:0000256" key="5">
    <source>
        <dbReference type="ARBA" id="ARBA00022642"/>
    </source>
</evidence>